<dbReference type="AlphaFoldDB" id="A0A1I3FEU2"/>
<dbReference type="EMBL" id="FOQD01000005">
    <property type="protein sequence ID" value="SFI09451.1"/>
    <property type="molecule type" value="Genomic_DNA"/>
</dbReference>
<organism evidence="2 3">
    <name type="scientific">Planctomicrobium piriforme</name>
    <dbReference type="NCBI Taxonomy" id="1576369"/>
    <lineage>
        <taxon>Bacteria</taxon>
        <taxon>Pseudomonadati</taxon>
        <taxon>Planctomycetota</taxon>
        <taxon>Planctomycetia</taxon>
        <taxon>Planctomycetales</taxon>
        <taxon>Planctomycetaceae</taxon>
        <taxon>Planctomicrobium</taxon>
    </lineage>
</organism>
<reference evidence="3" key="1">
    <citation type="submission" date="2016-10" db="EMBL/GenBank/DDBJ databases">
        <authorList>
            <person name="Varghese N."/>
            <person name="Submissions S."/>
        </authorList>
    </citation>
    <scope>NUCLEOTIDE SEQUENCE [LARGE SCALE GENOMIC DNA]</scope>
    <source>
        <strain evidence="3">DSM 26348</strain>
    </source>
</reference>
<sequence length="179" mass="19823">MNIGRLRFPKLTRLEWVVVVVIIAILIALLVPQTKWVSSGTLRLPVRVIAFNSKDATPIAGADVTIFRAPPVFDLNSLREDFDRYHIDPDLKGYSGTISTVDQGFTDADGVVVIEYEFRTGASHVRPAPYAHTNFAWIQIQANGYGTVVVPVRHESMPTKILKERGELIVPVGMGRPAD</sequence>
<dbReference type="Proteomes" id="UP000199518">
    <property type="component" value="Unassembled WGS sequence"/>
</dbReference>
<accession>A0A1I3FEU2</accession>
<dbReference type="OrthoDB" id="9906516at2"/>
<name>A0A1I3FEU2_9PLAN</name>
<dbReference type="STRING" id="1576369.SAMN05421753_105201"/>
<evidence type="ECO:0000313" key="3">
    <source>
        <dbReference type="Proteomes" id="UP000199518"/>
    </source>
</evidence>
<dbReference type="RefSeq" id="WP_092049160.1">
    <property type="nucleotide sequence ID" value="NZ_FOQD01000005.1"/>
</dbReference>
<keyword evidence="1" id="KW-0472">Membrane</keyword>
<protein>
    <submittedName>
        <fullName evidence="2">Uncharacterized protein</fullName>
    </submittedName>
</protein>
<keyword evidence="3" id="KW-1185">Reference proteome</keyword>
<evidence type="ECO:0000313" key="2">
    <source>
        <dbReference type="EMBL" id="SFI09451.1"/>
    </source>
</evidence>
<feature type="transmembrane region" description="Helical" evidence="1">
    <location>
        <begin position="12"/>
        <end position="31"/>
    </location>
</feature>
<keyword evidence="1" id="KW-0812">Transmembrane</keyword>
<evidence type="ECO:0000256" key="1">
    <source>
        <dbReference type="SAM" id="Phobius"/>
    </source>
</evidence>
<proteinExistence type="predicted"/>
<keyword evidence="1" id="KW-1133">Transmembrane helix</keyword>
<gene>
    <name evidence="2" type="ORF">SAMN05421753_105201</name>
</gene>